<keyword evidence="2" id="KW-1185">Reference proteome</keyword>
<dbReference type="AlphaFoldDB" id="A0A0E3JSB5"/>
<sequence>MLQQGFNVATTKALGFRCFIHKKFKEYTLIRNRIYTKS</sequence>
<dbReference type="EMBL" id="CP009933">
    <property type="protein sequence ID" value="AKA72210.1"/>
    <property type="molecule type" value="Genomic_DNA"/>
</dbReference>
<organism evidence="1 2">
    <name type="scientific">Clostridium scatologenes</name>
    <dbReference type="NCBI Taxonomy" id="1548"/>
    <lineage>
        <taxon>Bacteria</taxon>
        <taxon>Bacillati</taxon>
        <taxon>Bacillota</taxon>
        <taxon>Clostridia</taxon>
        <taxon>Eubacteriales</taxon>
        <taxon>Clostridiaceae</taxon>
        <taxon>Clostridium</taxon>
    </lineage>
</organism>
<gene>
    <name evidence="1" type="ORF">CSCA_5085</name>
</gene>
<dbReference type="Proteomes" id="UP000033115">
    <property type="component" value="Chromosome"/>
</dbReference>
<name>A0A0E3JSB5_CLOSL</name>
<evidence type="ECO:0000313" key="1">
    <source>
        <dbReference type="EMBL" id="AKA72210.1"/>
    </source>
</evidence>
<evidence type="ECO:0000313" key="2">
    <source>
        <dbReference type="Proteomes" id="UP000033115"/>
    </source>
</evidence>
<proteinExistence type="predicted"/>
<reference evidence="1 2" key="1">
    <citation type="journal article" date="2015" name="J. Biotechnol.">
        <title>Complete genome sequence of a malodorant-producing acetogen, Clostridium scatologenes ATCC 25775(T).</title>
        <authorList>
            <person name="Zhu Z."/>
            <person name="Guo T."/>
            <person name="Zheng H."/>
            <person name="Song T."/>
            <person name="Ouyang P."/>
            <person name="Xie J."/>
        </authorList>
    </citation>
    <scope>NUCLEOTIDE SEQUENCE [LARGE SCALE GENOMIC DNA]</scope>
    <source>
        <strain evidence="1 2">ATCC 25775</strain>
    </source>
</reference>
<dbReference type="KEGG" id="csq:CSCA_5085"/>
<dbReference type="HOGENOM" id="CLU_3326631_0_0_9"/>
<accession>A0A0E3JSB5</accession>
<protein>
    <submittedName>
        <fullName evidence="1">Uncharacterized protein</fullName>
    </submittedName>
</protein>